<dbReference type="RefSeq" id="WP_156741166.1">
    <property type="nucleotide sequence ID" value="NZ_CACRYJ010000034.1"/>
</dbReference>
<organism evidence="1 2">
    <name type="scientific">Occultella aeris</name>
    <dbReference type="NCBI Taxonomy" id="2761496"/>
    <lineage>
        <taxon>Bacteria</taxon>
        <taxon>Bacillati</taxon>
        <taxon>Actinomycetota</taxon>
        <taxon>Actinomycetes</taxon>
        <taxon>Micrococcales</taxon>
        <taxon>Ruaniaceae</taxon>
        <taxon>Occultella</taxon>
    </lineage>
</organism>
<protein>
    <submittedName>
        <fullName evidence="1">Uncharacterized protein</fullName>
    </submittedName>
</protein>
<sequence>MSELIPNLNDLRAHLPVDDTAADAREFLGEVAKGQSFTEVTANVGALVDRWLEVPHGNN</sequence>
<keyword evidence="2" id="KW-1185">Reference proteome</keyword>
<evidence type="ECO:0000313" key="2">
    <source>
        <dbReference type="Proteomes" id="UP000419743"/>
    </source>
</evidence>
<proteinExistence type="predicted"/>
<accession>A0A7M4DJU9</accession>
<gene>
    <name evidence="1" type="ORF">HALOF300_02407</name>
</gene>
<comment type="caution">
    <text evidence="1">The sequence shown here is derived from an EMBL/GenBank/DDBJ whole genome shotgun (WGS) entry which is preliminary data.</text>
</comment>
<evidence type="ECO:0000313" key="1">
    <source>
        <dbReference type="EMBL" id="VZO37334.1"/>
    </source>
</evidence>
<dbReference type="EMBL" id="CACRYJ010000034">
    <property type="protein sequence ID" value="VZO37334.1"/>
    <property type="molecule type" value="Genomic_DNA"/>
</dbReference>
<name>A0A7M4DJU9_9MICO</name>
<dbReference type="AlphaFoldDB" id="A0A7M4DJU9"/>
<reference evidence="1 2" key="1">
    <citation type="submission" date="2019-11" db="EMBL/GenBank/DDBJ databases">
        <authorList>
            <person name="Criscuolo A."/>
        </authorList>
    </citation>
    <scope>NUCLEOTIDE SEQUENCE [LARGE SCALE GENOMIC DNA]</scope>
    <source>
        <strain evidence="1">CIP111667</strain>
    </source>
</reference>
<dbReference type="Proteomes" id="UP000419743">
    <property type="component" value="Unassembled WGS sequence"/>
</dbReference>